<accession>A0A6L3ZEC3</accession>
<dbReference type="EMBL" id="WBVQ01000002">
    <property type="protein sequence ID" value="KAB2816181.1"/>
    <property type="molecule type" value="Genomic_DNA"/>
</dbReference>
<dbReference type="OrthoDB" id="9809989at2"/>
<evidence type="ECO:0000313" key="4">
    <source>
        <dbReference type="EMBL" id="KAB2816181.1"/>
    </source>
</evidence>
<dbReference type="RefSeq" id="WP_151693609.1">
    <property type="nucleotide sequence ID" value="NZ_BMGX01000001.1"/>
</dbReference>
<sequence length="524" mass="59504">MIRGLIRLIAIFLFVTGCAVQSTPDGGAKDETPPAIVGSYPANRSTNFTGNTIEIEFDEYVKVDGFSSQFISSPPLKYKVEHKLRKKTLTLTITDTLRENTTYTFSFGNAIKDITENNAQTEFKYVFSTGAILDSQIVAGQVIDAYSTLDQKGVMVALYEGDAEDSVFMKAPPLYYGLTDEHGHFSIENVAPGAYRLMAMKDLDFNYQWTGAAEALGYIDTLLQSSYNPVVTIPLFKAETPYKFYRAKYADFGKIEMYFSKPPGALQIERLDTVTSEYVIERPENGDTLIFWTNIWKSGSTGEWLITHLETGTQDTMSVRFTDKDTTKFRLDWGTKPPFSPTDSICFSAKTPIVQFDPSKIHLILDTLHTPFSIDYSGVRSLALSTRLEYGQTLKWIVDSGAVTDMFGRVNDSFAQGFKVLNDNELSIFHMSVRSDSTFPKVIEIFNNDEAILYRNTFTDDINISLYDIHPQELKARVIYDVNENGRWDTGNYFENRQPEKVIYLTKTVELRANWEIEEVWNIR</sequence>
<feature type="signal peptide" evidence="2">
    <location>
        <begin position="1"/>
        <end position="19"/>
    </location>
</feature>
<protein>
    <recommendedName>
        <fullName evidence="3">SbsA Ig-like domain-containing protein</fullName>
    </recommendedName>
</protein>
<dbReference type="Pfam" id="PF13205">
    <property type="entry name" value="Big_5"/>
    <property type="match status" value="1"/>
</dbReference>
<comment type="caution">
    <text evidence="4">The sequence shown here is derived from an EMBL/GenBank/DDBJ whole genome shotgun (WGS) entry which is preliminary data.</text>
</comment>
<reference evidence="4 5" key="1">
    <citation type="submission" date="2019-10" db="EMBL/GenBank/DDBJ databases">
        <title>Genome sequence of Phaeocystidibacter marisrubri JCM30614 (type strain).</title>
        <authorList>
            <person name="Bowman J.P."/>
        </authorList>
    </citation>
    <scope>NUCLEOTIDE SEQUENCE [LARGE SCALE GENOMIC DNA]</scope>
    <source>
        <strain evidence="4 5">JCM 30614</strain>
    </source>
</reference>
<keyword evidence="1 2" id="KW-0732">Signal</keyword>
<proteinExistence type="predicted"/>
<dbReference type="Proteomes" id="UP000484164">
    <property type="component" value="Unassembled WGS sequence"/>
</dbReference>
<organism evidence="4 5">
    <name type="scientific">Phaeocystidibacter marisrubri</name>
    <dbReference type="NCBI Taxonomy" id="1577780"/>
    <lineage>
        <taxon>Bacteria</taxon>
        <taxon>Pseudomonadati</taxon>
        <taxon>Bacteroidota</taxon>
        <taxon>Flavobacteriia</taxon>
        <taxon>Flavobacteriales</taxon>
        <taxon>Phaeocystidibacteraceae</taxon>
        <taxon>Phaeocystidibacter</taxon>
    </lineage>
</organism>
<evidence type="ECO:0000256" key="1">
    <source>
        <dbReference type="ARBA" id="ARBA00022729"/>
    </source>
</evidence>
<evidence type="ECO:0000259" key="3">
    <source>
        <dbReference type="Pfam" id="PF13205"/>
    </source>
</evidence>
<name>A0A6L3ZEC3_9FLAO</name>
<gene>
    <name evidence="4" type="ORF">F8C82_10870</name>
</gene>
<dbReference type="AlphaFoldDB" id="A0A6L3ZEC3"/>
<dbReference type="InterPro" id="IPR032812">
    <property type="entry name" value="SbsA_Ig"/>
</dbReference>
<feature type="domain" description="SbsA Ig-like" evidence="3">
    <location>
        <begin position="30"/>
        <end position="129"/>
    </location>
</feature>
<evidence type="ECO:0000256" key="2">
    <source>
        <dbReference type="SAM" id="SignalP"/>
    </source>
</evidence>
<feature type="chain" id="PRO_5026791353" description="SbsA Ig-like domain-containing protein" evidence="2">
    <location>
        <begin position="20"/>
        <end position="524"/>
    </location>
</feature>
<evidence type="ECO:0000313" key="5">
    <source>
        <dbReference type="Proteomes" id="UP000484164"/>
    </source>
</evidence>
<dbReference type="SUPFAM" id="SSF49478">
    <property type="entry name" value="Cna protein B-type domain"/>
    <property type="match status" value="1"/>
</dbReference>
<keyword evidence="5" id="KW-1185">Reference proteome</keyword>
<dbReference type="PROSITE" id="PS51257">
    <property type="entry name" value="PROKAR_LIPOPROTEIN"/>
    <property type="match status" value="1"/>
</dbReference>